<gene>
    <name evidence="2" type="ORF">PMH09_21250</name>
</gene>
<name>A0ABT7C2N3_9CYAN</name>
<keyword evidence="1" id="KW-0732">Signal</keyword>
<proteinExistence type="predicted"/>
<dbReference type="RefSeq" id="WP_283760353.1">
    <property type="nucleotide sequence ID" value="NZ_JAQOSQ010000046.1"/>
</dbReference>
<reference evidence="2 3" key="1">
    <citation type="submission" date="2023-01" db="EMBL/GenBank/DDBJ databases">
        <title>Novel diversity within Roseofilum (Cyanobacteria; Desertifilaceae) from marine benthic mats with descriptions of four novel species.</title>
        <authorList>
            <person name="Wang Y."/>
            <person name="Berthold D.E."/>
            <person name="Hu J."/>
            <person name="Lefler F.W."/>
            <person name="Laughinghouse H.D. IV."/>
        </authorList>
    </citation>
    <scope>NUCLEOTIDE SEQUENCE [LARGE SCALE GENOMIC DNA]</scope>
    <source>
        <strain evidence="2 3">BLCC-M143</strain>
    </source>
</reference>
<evidence type="ECO:0000313" key="2">
    <source>
        <dbReference type="EMBL" id="MDJ1185713.1"/>
    </source>
</evidence>
<accession>A0ABT7C2N3</accession>
<keyword evidence="3" id="KW-1185">Reference proteome</keyword>
<feature type="chain" id="PRO_5045408255" evidence="1">
    <location>
        <begin position="22"/>
        <end position="190"/>
    </location>
</feature>
<organism evidence="2 3">
    <name type="scientific">Roseofilum casamattae BLCC-M143</name>
    <dbReference type="NCBI Taxonomy" id="3022442"/>
    <lineage>
        <taxon>Bacteria</taxon>
        <taxon>Bacillati</taxon>
        <taxon>Cyanobacteriota</taxon>
        <taxon>Cyanophyceae</taxon>
        <taxon>Desertifilales</taxon>
        <taxon>Desertifilaceae</taxon>
        <taxon>Roseofilum</taxon>
        <taxon>Roseofilum casamattae</taxon>
    </lineage>
</organism>
<sequence length="190" mass="21306">MKPLSSLFKLGLLAFSLAPFAGLFLAQPARGQYQYQNPSVPLPSILPLDIQLVTETEEGIIPESDRNSTITENTINPTSITLPSLWWAAEQHRGKLLVTWLAYPSSEPNSPGRVDLVVNRQIWRETCYFNRYEFVTKLGAIARDYGYNTRIFNRQGTTLAAYTCNFQTPNFCNVQGLVITQGVNQDCVAN</sequence>
<evidence type="ECO:0000256" key="1">
    <source>
        <dbReference type="SAM" id="SignalP"/>
    </source>
</evidence>
<dbReference type="Proteomes" id="UP001232992">
    <property type="component" value="Unassembled WGS sequence"/>
</dbReference>
<dbReference type="EMBL" id="JAQOSQ010000046">
    <property type="protein sequence ID" value="MDJ1185713.1"/>
    <property type="molecule type" value="Genomic_DNA"/>
</dbReference>
<comment type="caution">
    <text evidence="2">The sequence shown here is derived from an EMBL/GenBank/DDBJ whole genome shotgun (WGS) entry which is preliminary data.</text>
</comment>
<feature type="signal peptide" evidence="1">
    <location>
        <begin position="1"/>
        <end position="21"/>
    </location>
</feature>
<evidence type="ECO:0000313" key="3">
    <source>
        <dbReference type="Proteomes" id="UP001232992"/>
    </source>
</evidence>
<protein>
    <submittedName>
        <fullName evidence="2">Uncharacterized protein</fullName>
    </submittedName>
</protein>